<gene>
    <name evidence="2" type="ORF">SAMN05421869_109153</name>
</gene>
<proteinExistence type="predicted"/>
<dbReference type="Proteomes" id="UP000199202">
    <property type="component" value="Unassembled WGS sequence"/>
</dbReference>
<evidence type="ECO:0000256" key="1">
    <source>
        <dbReference type="SAM" id="MobiDB-lite"/>
    </source>
</evidence>
<evidence type="ECO:0000313" key="3">
    <source>
        <dbReference type="Proteomes" id="UP000199202"/>
    </source>
</evidence>
<keyword evidence="3" id="KW-1185">Reference proteome</keyword>
<accession>A0A1G8RQJ4</accession>
<protein>
    <submittedName>
        <fullName evidence="2">Uncharacterized protein</fullName>
    </submittedName>
</protein>
<feature type="compositionally biased region" description="Low complexity" evidence="1">
    <location>
        <begin position="20"/>
        <end position="29"/>
    </location>
</feature>
<dbReference type="AlphaFoldDB" id="A0A1G8RQJ4"/>
<reference evidence="2 3" key="1">
    <citation type="submission" date="2016-10" db="EMBL/GenBank/DDBJ databases">
        <authorList>
            <person name="de Groot N.N."/>
        </authorList>
    </citation>
    <scope>NUCLEOTIDE SEQUENCE [LARGE SCALE GENOMIC DNA]</scope>
    <source>
        <strain evidence="2 3">CGMCC 4.6533</strain>
    </source>
</reference>
<feature type="compositionally biased region" description="Basic residues" evidence="1">
    <location>
        <begin position="1"/>
        <end position="11"/>
    </location>
</feature>
<feature type="region of interest" description="Disordered" evidence="1">
    <location>
        <begin position="1"/>
        <end position="29"/>
    </location>
</feature>
<dbReference type="EMBL" id="FNDJ01000009">
    <property type="protein sequence ID" value="SDJ19291.1"/>
    <property type="molecule type" value="Genomic_DNA"/>
</dbReference>
<dbReference type="STRING" id="633440.SAMN05421869_109153"/>
<evidence type="ECO:0000313" key="2">
    <source>
        <dbReference type="EMBL" id="SDJ19291.1"/>
    </source>
</evidence>
<sequence length="43" mass="4279">MILRVAGRHRRVTDAGPPSGTAVEGAAVEVGEVTASDAWSGGS</sequence>
<organism evidence="2 3">
    <name type="scientific">Nonomuraea jiangxiensis</name>
    <dbReference type="NCBI Taxonomy" id="633440"/>
    <lineage>
        <taxon>Bacteria</taxon>
        <taxon>Bacillati</taxon>
        <taxon>Actinomycetota</taxon>
        <taxon>Actinomycetes</taxon>
        <taxon>Streptosporangiales</taxon>
        <taxon>Streptosporangiaceae</taxon>
        <taxon>Nonomuraea</taxon>
    </lineage>
</organism>
<name>A0A1G8RQJ4_9ACTN</name>
<dbReference type="RefSeq" id="WP_281250024.1">
    <property type="nucleotide sequence ID" value="NZ_FNDJ01000009.1"/>
</dbReference>